<dbReference type="PANTHER" id="PTHR42659">
    <property type="entry name" value="XANTHINE DEHYDROGENASE SUBUNIT C-RELATED"/>
    <property type="match status" value="1"/>
</dbReference>
<dbReference type="Pfam" id="PF00941">
    <property type="entry name" value="FAD_binding_5"/>
    <property type="match status" value="1"/>
</dbReference>
<reference evidence="6" key="1">
    <citation type="journal article" date="2019" name="Int. J. Syst. Evol. Microbiol.">
        <title>The Global Catalogue of Microorganisms (GCM) 10K type strain sequencing project: providing services to taxonomists for standard genome sequencing and annotation.</title>
        <authorList>
            <consortium name="The Broad Institute Genomics Platform"/>
            <consortium name="The Broad Institute Genome Sequencing Center for Infectious Disease"/>
            <person name="Wu L."/>
            <person name="Ma J."/>
        </authorList>
    </citation>
    <scope>NUCLEOTIDE SEQUENCE [LARGE SCALE GENOMIC DNA]</scope>
    <source>
        <strain evidence="6">KCTC 62192</strain>
    </source>
</reference>
<dbReference type="InterPro" id="IPR005107">
    <property type="entry name" value="CO_DH_flav_C"/>
</dbReference>
<protein>
    <submittedName>
        <fullName evidence="5">FAD binding domain-containing protein</fullName>
    </submittedName>
</protein>
<dbReference type="Gene3D" id="3.30.390.50">
    <property type="entry name" value="CO dehydrogenase flavoprotein, C-terminal domain"/>
    <property type="match status" value="1"/>
</dbReference>
<proteinExistence type="predicted"/>
<comment type="caution">
    <text evidence="5">The sequence shown here is derived from an EMBL/GenBank/DDBJ whole genome shotgun (WGS) entry which is preliminary data.</text>
</comment>
<accession>A0ABV7AIK5</accession>
<evidence type="ECO:0000256" key="2">
    <source>
        <dbReference type="ARBA" id="ARBA00022827"/>
    </source>
</evidence>
<dbReference type="InterPro" id="IPR016167">
    <property type="entry name" value="FAD-bd_PCMH_sub1"/>
</dbReference>
<dbReference type="SUPFAM" id="SSF56176">
    <property type="entry name" value="FAD-binding/transporter-associated domain-like"/>
    <property type="match status" value="1"/>
</dbReference>
<gene>
    <name evidence="5" type="ORF">ACFOES_14105</name>
</gene>
<dbReference type="Proteomes" id="UP001595443">
    <property type="component" value="Unassembled WGS sequence"/>
</dbReference>
<dbReference type="InterPro" id="IPR036683">
    <property type="entry name" value="CO_DH_flav_C_dom_sf"/>
</dbReference>
<keyword evidence="6" id="KW-1185">Reference proteome</keyword>
<dbReference type="Gene3D" id="3.30.43.10">
    <property type="entry name" value="Uridine Diphospho-n-acetylenolpyruvylglucosamine Reductase, domain 2"/>
    <property type="match status" value="1"/>
</dbReference>
<keyword evidence="1" id="KW-0285">Flavoprotein</keyword>
<dbReference type="InterPro" id="IPR016166">
    <property type="entry name" value="FAD-bd_PCMH"/>
</dbReference>
<keyword evidence="3" id="KW-0560">Oxidoreductase</keyword>
<keyword evidence="2" id="KW-0274">FAD</keyword>
<evidence type="ECO:0000256" key="3">
    <source>
        <dbReference type="ARBA" id="ARBA00023002"/>
    </source>
</evidence>
<dbReference type="SMART" id="SM01092">
    <property type="entry name" value="CO_deh_flav_C"/>
    <property type="match status" value="1"/>
</dbReference>
<dbReference type="PROSITE" id="PS51387">
    <property type="entry name" value="FAD_PCMH"/>
    <property type="match status" value="1"/>
</dbReference>
<dbReference type="InterPro" id="IPR051312">
    <property type="entry name" value="Diverse_Substr_Oxidored"/>
</dbReference>
<evidence type="ECO:0000256" key="1">
    <source>
        <dbReference type="ARBA" id="ARBA00022630"/>
    </source>
</evidence>
<dbReference type="Pfam" id="PF03450">
    <property type="entry name" value="CO_deh_flav_C"/>
    <property type="match status" value="1"/>
</dbReference>
<dbReference type="EMBL" id="JBHRSK010000011">
    <property type="protein sequence ID" value="MFC2969234.1"/>
    <property type="molecule type" value="Genomic_DNA"/>
</dbReference>
<organism evidence="5 6">
    <name type="scientific">Acidimangrovimonas pyrenivorans</name>
    <dbReference type="NCBI Taxonomy" id="2030798"/>
    <lineage>
        <taxon>Bacteria</taxon>
        <taxon>Pseudomonadati</taxon>
        <taxon>Pseudomonadota</taxon>
        <taxon>Alphaproteobacteria</taxon>
        <taxon>Rhodobacterales</taxon>
        <taxon>Paracoccaceae</taxon>
        <taxon>Acidimangrovimonas</taxon>
    </lineage>
</organism>
<dbReference type="InterPro" id="IPR036318">
    <property type="entry name" value="FAD-bd_PCMH-like_sf"/>
</dbReference>
<name>A0ABV7AIK5_9RHOB</name>
<evidence type="ECO:0000313" key="5">
    <source>
        <dbReference type="EMBL" id="MFC2969234.1"/>
    </source>
</evidence>
<dbReference type="InterPro" id="IPR002346">
    <property type="entry name" value="Mopterin_DH_FAD-bd"/>
</dbReference>
<feature type="domain" description="FAD-binding PCMH-type" evidence="4">
    <location>
        <begin position="1"/>
        <end position="177"/>
    </location>
</feature>
<dbReference type="PANTHER" id="PTHR42659:SF2">
    <property type="entry name" value="XANTHINE DEHYDROGENASE SUBUNIT C-RELATED"/>
    <property type="match status" value="1"/>
</dbReference>
<dbReference type="RefSeq" id="WP_377833944.1">
    <property type="nucleotide sequence ID" value="NZ_JBHRSK010000011.1"/>
</dbReference>
<evidence type="ECO:0000313" key="6">
    <source>
        <dbReference type="Proteomes" id="UP001595443"/>
    </source>
</evidence>
<evidence type="ECO:0000259" key="4">
    <source>
        <dbReference type="PROSITE" id="PS51387"/>
    </source>
</evidence>
<dbReference type="SUPFAM" id="SSF55447">
    <property type="entry name" value="CO dehydrogenase flavoprotein C-terminal domain-like"/>
    <property type="match status" value="1"/>
</dbReference>
<dbReference type="InterPro" id="IPR016169">
    <property type="entry name" value="FAD-bd_PCMH_sub2"/>
</dbReference>
<dbReference type="Gene3D" id="3.30.465.10">
    <property type="match status" value="1"/>
</dbReference>
<sequence length="293" mass="30955">MKPAPFSYHRPATLDAALGLLDQYRAEAKPLAGGQSLGPMLNMRLARPAHVVDLNDLIELDYIRRDGAMLEIGALTRHHRLAHAPEIAATLPLLGHAARSIGHYAIRQRGTLGGSVVHADPAAQLPLVAVTTGAEVVIRSVRGQRVLPASGFLQSIMTVDLAADEMVTALRFPVPPAGAGWGFELFSRRHGDFAIASVAAMLVLDGGGRIDRLQLGIGGVGAVPLRLPEIERSVPGTRPDRNWVCATAEAVARAVAPEDDPLIPAEFRRELVRSLAADALAAAFTSAKTAVAA</sequence>